<feature type="compositionally biased region" description="Basic residues" evidence="1">
    <location>
        <begin position="9"/>
        <end position="20"/>
    </location>
</feature>
<dbReference type="Proteomes" id="UP000217446">
    <property type="component" value="Unassembled WGS sequence"/>
</dbReference>
<keyword evidence="3" id="KW-1185">Reference proteome</keyword>
<name>A0A250VN23_STROL</name>
<sequence>MHDAARPTKQGHRPVPRTAPRHRLARSAGHLFGYALLGYIVVHQWRSLKNPAA</sequence>
<feature type="region of interest" description="Disordered" evidence="1">
    <location>
        <begin position="1"/>
        <end position="20"/>
    </location>
</feature>
<evidence type="ECO:0000313" key="2">
    <source>
        <dbReference type="EMBL" id="GAX55370.1"/>
    </source>
</evidence>
<protein>
    <submittedName>
        <fullName evidence="2">Uncharacterized protein</fullName>
    </submittedName>
</protein>
<dbReference type="EMBL" id="BDQI01000018">
    <property type="protein sequence ID" value="GAX55370.1"/>
    <property type="molecule type" value="Genomic_DNA"/>
</dbReference>
<evidence type="ECO:0000256" key="1">
    <source>
        <dbReference type="SAM" id="MobiDB-lite"/>
    </source>
</evidence>
<proteinExistence type="predicted"/>
<accession>A0A250VN23</accession>
<dbReference type="RefSeq" id="WP_159064499.1">
    <property type="nucleotide sequence ID" value="NZ_BDQI01000018.1"/>
</dbReference>
<organism evidence="2 3">
    <name type="scientific">Streptomyces olivochromogenes</name>
    <dbReference type="NCBI Taxonomy" id="1963"/>
    <lineage>
        <taxon>Bacteria</taxon>
        <taxon>Bacillati</taxon>
        <taxon>Actinomycetota</taxon>
        <taxon>Actinomycetes</taxon>
        <taxon>Kitasatosporales</taxon>
        <taxon>Streptomycetaceae</taxon>
        <taxon>Streptomyces</taxon>
    </lineage>
</organism>
<dbReference type="AlphaFoldDB" id="A0A250VN23"/>
<reference evidence="3" key="1">
    <citation type="submission" date="2017-05" db="EMBL/GenBank/DDBJ databases">
        <title>Streptomyces olivochromogenes NBRC 3561 whole genome shotgun sequence.</title>
        <authorList>
            <person name="Dohra H."/>
            <person name="Kodani S."/>
        </authorList>
    </citation>
    <scope>NUCLEOTIDE SEQUENCE [LARGE SCALE GENOMIC DNA]</scope>
    <source>
        <strain evidence="3">NBRC 3561</strain>
    </source>
</reference>
<evidence type="ECO:0000313" key="3">
    <source>
        <dbReference type="Proteomes" id="UP000217446"/>
    </source>
</evidence>
<gene>
    <name evidence="2" type="ORF">SO3561_06926</name>
</gene>
<comment type="caution">
    <text evidence="2">The sequence shown here is derived from an EMBL/GenBank/DDBJ whole genome shotgun (WGS) entry which is preliminary data.</text>
</comment>